<organism evidence="2 3">
    <name type="scientific">Chengkuizengella axinellae</name>
    <dbReference type="NCBI Taxonomy" id="3064388"/>
    <lineage>
        <taxon>Bacteria</taxon>
        <taxon>Bacillati</taxon>
        <taxon>Bacillota</taxon>
        <taxon>Bacilli</taxon>
        <taxon>Bacillales</taxon>
        <taxon>Paenibacillaceae</taxon>
        <taxon>Chengkuizengella</taxon>
    </lineage>
</organism>
<dbReference type="Proteomes" id="UP001231941">
    <property type="component" value="Unassembled WGS sequence"/>
</dbReference>
<dbReference type="Gene3D" id="2.70.70.10">
    <property type="entry name" value="Glucose Permease (Domain IIA)"/>
    <property type="match status" value="1"/>
</dbReference>
<evidence type="ECO:0000313" key="3">
    <source>
        <dbReference type="Proteomes" id="UP001231941"/>
    </source>
</evidence>
<dbReference type="SUPFAM" id="SSF51261">
    <property type="entry name" value="Duplicated hybrid motif"/>
    <property type="match status" value="1"/>
</dbReference>
<protein>
    <submittedName>
        <fullName evidence="2">M23 family metallopeptidase</fullName>
        <ecNumber evidence="2">3.4.-.-</ecNumber>
    </submittedName>
</protein>
<dbReference type="GO" id="GO:0016787">
    <property type="term" value="F:hydrolase activity"/>
    <property type="evidence" value="ECO:0007669"/>
    <property type="project" value="UniProtKB-KW"/>
</dbReference>
<keyword evidence="2" id="KW-0378">Hydrolase</keyword>
<comment type="caution">
    <text evidence="2">The sequence shown here is derived from an EMBL/GenBank/DDBJ whole genome shotgun (WGS) entry which is preliminary data.</text>
</comment>
<dbReference type="EC" id="3.4.-.-" evidence="2"/>
<evidence type="ECO:0000313" key="2">
    <source>
        <dbReference type="EMBL" id="MDP5274761.1"/>
    </source>
</evidence>
<feature type="domain" description="M23ase beta-sheet core" evidence="1">
    <location>
        <begin position="49"/>
        <end position="118"/>
    </location>
</feature>
<gene>
    <name evidence="2" type="ORF">Q5Y73_11630</name>
</gene>
<sequence length="131" mass="15130">MFFWGGTNQFLNYHYVYENQRYAYDLIIKKDAQSYKGFKNKNENYYAFNKEILAPADGRVVKILDGIKDNVPGEMNENQPEGNCVIIEHKNSEFSMLAHLKQNSILVKVGEIVNKGQVDTIAPKGGRLRYY</sequence>
<proteinExistence type="predicted"/>
<keyword evidence="3" id="KW-1185">Reference proteome</keyword>
<dbReference type="EMBL" id="JAVAMP010000004">
    <property type="protein sequence ID" value="MDP5274761.1"/>
    <property type="molecule type" value="Genomic_DNA"/>
</dbReference>
<name>A0ABT9IZG3_9BACL</name>
<evidence type="ECO:0000259" key="1">
    <source>
        <dbReference type="Pfam" id="PF01551"/>
    </source>
</evidence>
<dbReference type="Pfam" id="PF01551">
    <property type="entry name" value="Peptidase_M23"/>
    <property type="match status" value="1"/>
</dbReference>
<reference evidence="2 3" key="1">
    <citation type="submission" date="2023-08" db="EMBL/GenBank/DDBJ databases">
        <authorList>
            <person name="Park J.-S."/>
        </authorList>
    </citation>
    <scope>NUCLEOTIDE SEQUENCE [LARGE SCALE GENOMIC DNA]</scope>
    <source>
        <strain evidence="2 3">2205SS18-9</strain>
    </source>
</reference>
<accession>A0ABT9IZG3</accession>
<dbReference type="CDD" id="cd12797">
    <property type="entry name" value="M23_peptidase"/>
    <property type="match status" value="1"/>
</dbReference>
<dbReference type="InterPro" id="IPR016047">
    <property type="entry name" value="M23ase_b-sheet_dom"/>
</dbReference>
<dbReference type="RefSeq" id="WP_305992065.1">
    <property type="nucleotide sequence ID" value="NZ_JAVAMP010000004.1"/>
</dbReference>
<dbReference type="InterPro" id="IPR011055">
    <property type="entry name" value="Dup_hybrid_motif"/>
</dbReference>